<dbReference type="EMBL" id="JANPWB010000012">
    <property type="protein sequence ID" value="KAJ1113431.1"/>
    <property type="molecule type" value="Genomic_DNA"/>
</dbReference>
<dbReference type="Proteomes" id="UP001066276">
    <property type="component" value="Chromosome 8"/>
</dbReference>
<reference evidence="2" key="1">
    <citation type="journal article" date="2022" name="bioRxiv">
        <title>Sequencing and chromosome-scale assembly of the giantPleurodeles waltlgenome.</title>
        <authorList>
            <person name="Brown T."/>
            <person name="Elewa A."/>
            <person name="Iarovenko S."/>
            <person name="Subramanian E."/>
            <person name="Araus A.J."/>
            <person name="Petzold A."/>
            <person name="Susuki M."/>
            <person name="Suzuki K.-i.T."/>
            <person name="Hayashi T."/>
            <person name="Toyoda A."/>
            <person name="Oliveira C."/>
            <person name="Osipova E."/>
            <person name="Leigh N.D."/>
            <person name="Simon A."/>
            <person name="Yun M.H."/>
        </authorList>
    </citation>
    <scope>NUCLEOTIDE SEQUENCE</scope>
    <source>
        <strain evidence="2">20211129_DDA</strain>
        <tissue evidence="2">Liver</tissue>
    </source>
</reference>
<feature type="region of interest" description="Disordered" evidence="1">
    <location>
        <begin position="106"/>
        <end position="172"/>
    </location>
</feature>
<name>A0AAV7NBT7_PLEWA</name>
<evidence type="ECO:0000313" key="3">
    <source>
        <dbReference type="Proteomes" id="UP001066276"/>
    </source>
</evidence>
<proteinExistence type="predicted"/>
<feature type="compositionally biased region" description="Basic and acidic residues" evidence="1">
    <location>
        <begin position="155"/>
        <end position="166"/>
    </location>
</feature>
<keyword evidence="3" id="KW-1185">Reference proteome</keyword>
<gene>
    <name evidence="2" type="ORF">NDU88_001677</name>
</gene>
<evidence type="ECO:0000256" key="1">
    <source>
        <dbReference type="SAM" id="MobiDB-lite"/>
    </source>
</evidence>
<feature type="compositionally biased region" description="Low complexity" evidence="1">
    <location>
        <begin position="27"/>
        <end position="39"/>
    </location>
</feature>
<evidence type="ECO:0000313" key="2">
    <source>
        <dbReference type="EMBL" id="KAJ1113431.1"/>
    </source>
</evidence>
<dbReference type="AlphaFoldDB" id="A0AAV7NBT7"/>
<sequence>MDLDLSNPELTLGAGTRGDPQSDKLSDAVSDAAASGSGSRLSSRVRCEPLLGVAAAAGRLVSFRPLYLSPPIKPEGQRASRGARVRPGYAGRVDWLVGWTCGRNPRRAETGRAPASRSASCRVEEERRRSGAGGGGLRGERKNKGGSQAQNGRRWRLERPETRTRVQEGSGSQPFAFGLRRHKRYYSYRDCRLAGLGGCWRRCYPRPRHCEEDWSSNGTVHWDSSARLVPGGLYLRGASLQLQQAVHSSWRRAPIRATSSAYSLVDPCRSGMTGCGLRGGEGPL</sequence>
<organism evidence="2 3">
    <name type="scientific">Pleurodeles waltl</name>
    <name type="common">Iberian ribbed newt</name>
    <dbReference type="NCBI Taxonomy" id="8319"/>
    <lineage>
        <taxon>Eukaryota</taxon>
        <taxon>Metazoa</taxon>
        <taxon>Chordata</taxon>
        <taxon>Craniata</taxon>
        <taxon>Vertebrata</taxon>
        <taxon>Euteleostomi</taxon>
        <taxon>Amphibia</taxon>
        <taxon>Batrachia</taxon>
        <taxon>Caudata</taxon>
        <taxon>Salamandroidea</taxon>
        <taxon>Salamandridae</taxon>
        <taxon>Pleurodelinae</taxon>
        <taxon>Pleurodeles</taxon>
    </lineage>
</organism>
<accession>A0AAV7NBT7</accession>
<comment type="caution">
    <text evidence="2">The sequence shown here is derived from an EMBL/GenBank/DDBJ whole genome shotgun (WGS) entry which is preliminary data.</text>
</comment>
<feature type="region of interest" description="Disordered" evidence="1">
    <location>
        <begin position="1"/>
        <end position="39"/>
    </location>
</feature>
<protein>
    <submittedName>
        <fullName evidence="2">Uncharacterized protein</fullName>
    </submittedName>
</protein>